<evidence type="ECO:0000256" key="19">
    <source>
        <dbReference type="ARBA" id="ARBA00047588"/>
    </source>
</evidence>
<organism evidence="25 26">
    <name type="scientific">Colwellia ponticola</name>
    <dbReference type="NCBI Taxonomy" id="2304625"/>
    <lineage>
        <taxon>Bacteria</taxon>
        <taxon>Pseudomonadati</taxon>
        <taxon>Pseudomonadota</taxon>
        <taxon>Gammaproteobacteria</taxon>
        <taxon>Alteromonadales</taxon>
        <taxon>Colwelliaceae</taxon>
        <taxon>Colwellia</taxon>
    </lineage>
</organism>
<dbReference type="PANTHER" id="PTHR12418">
    <property type="entry name" value="ACYL-COENZYME A THIOESTERASE THEM4"/>
    <property type="match status" value="1"/>
</dbReference>
<comment type="catalytic activity">
    <reaction evidence="23">
        <text>tetradecanoyl-CoA + H2O = tetradecanoate + CoA + H(+)</text>
        <dbReference type="Rhea" id="RHEA:40119"/>
        <dbReference type="ChEBI" id="CHEBI:15377"/>
        <dbReference type="ChEBI" id="CHEBI:15378"/>
        <dbReference type="ChEBI" id="CHEBI:30807"/>
        <dbReference type="ChEBI" id="CHEBI:57287"/>
        <dbReference type="ChEBI" id="CHEBI:57385"/>
    </reaction>
    <physiologicalReaction direction="left-to-right" evidence="23">
        <dbReference type="Rhea" id="RHEA:40120"/>
    </physiologicalReaction>
</comment>
<dbReference type="PANTHER" id="PTHR12418:SF19">
    <property type="entry name" value="ACYL-COENZYME A THIOESTERASE THEM4"/>
    <property type="match status" value="1"/>
</dbReference>
<dbReference type="InterPro" id="IPR006683">
    <property type="entry name" value="Thioestr_dom"/>
</dbReference>
<sequence>MHNTNSDASDEHRQVLKKLSGHLRNIIEQSIVLNAPDKVITDINKQLATIETIMQPYVTDKRALEYYNPNVRGDLNDIQPYSAVSGHYNALAAPIKFEQQQDKLIGRVKYGRAYEGPPNCVHGAIIAGVYDQLMAIAGMATGKAGPTAYLNIDYHKPTPLFEALEFQAWISLERDNKIIVKGQCLVQGEVVTSSEALFIVKALLNK</sequence>
<comment type="catalytic activity">
    <reaction evidence="13">
        <text>(5Z,8Z,11Z,14Z)-eicosatetraenoyl-CoA + H2O = (5Z,8Z,11Z,14Z)-eicosatetraenoate + CoA + H(+)</text>
        <dbReference type="Rhea" id="RHEA:40151"/>
        <dbReference type="ChEBI" id="CHEBI:15377"/>
        <dbReference type="ChEBI" id="CHEBI:15378"/>
        <dbReference type="ChEBI" id="CHEBI:32395"/>
        <dbReference type="ChEBI" id="CHEBI:57287"/>
        <dbReference type="ChEBI" id="CHEBI:57368"/>
    </reaction>
    <physiologicalReaction direction="left-to-right" evidence="13">
        <dbReference type="Rhea" id="RHEA:40152"/>
    </physiologicalReaction>
</comment>
<feature type="domain" description="Thioesterase" evidence="24">
    <location>
        <begin position="121"/>
        <end position="171"/>
    </location>
</feature>
<evidence type="ECO:0000256" key="9">
    <source>
        <dbReference type="ARBA" id="ARBA00022946"/>
    </source>
</evidence>
<dbReference type="InterPro" id="IPR029069">
    <property type="entry name" value="HotDog_dom_sf"/>
</dbReference>
<dbReference type="SUPFAM" id="SSF54637">
    <property type="entry name" value="Thioesterase/thiol ester dehydrase-isomerase"/>
    <property type="match status" value="1"/>
</dbReference>
<evidence type="ECO:0000256" key="7">
    <source>
        <dbReference type="ARBA" id="ARBA00022801"/>
    </source>
</evidence>
<dbReference type="EC" id="3.1.2.2" evidence="16"/>
<evidence type="ECO:0000256" key="11">
    <source>
        <dbReference type="ARBA" id="ARBA00023136"/>
    </source>
</evidence>
<dbReference type="GO" id="GO:0006631">
    <property type="term" value="P:fatty acid metabolic process"/>
    <property type="evidence" value="ECO:0007669"/>
    <property type="project" value="UniProtKB-KW"/>
</dbReference>
<keyword evidence="11" id="KW-0472">Membrane</keyword>
<evidence type="ECO:0000256" key="16">
    <source>
        <dbReference type="ARBA" id="ARBA00038848"/>
    </source>
</evidence>
<comment type="catalytic activity">
    <reaction evidence="21">
        <text>decanoyl-CoA + H2O = decanoate + CoA + H(+)</text>
        <dbReference type="Rhea" id="RHEA:40059"/>
        <dbReference type="ChEBI" id="CHEBI:15377"/>
        <dbReference type="ChEBI" id="CHEBI:15378"/>
        <dbReference type="ChEBI" id="CHEBI:27689"/>
        <dbReference type="ChEBI" id="CHEBI:57287"/>
        <dbReference type="ChEBI" id="CHEBI:61430"/>
    </reaction>
    <physiologicalReaction direction="left-to-right" evidence="21">
        <dbReference type="Rhea" id="RHEA:40060"/>
    </physiologicalReaction>
</comment>
<dbReference type="EMBL" id="SZVP01000003">
    <property type="protein sequence ID" value="TMM46487.1"/>
    <property type="molecule type" value="Genomic_DNA"/>
</dbReference>
<reference evidence="25 26" key="1">
    <citation type="submission" date="2019-05" db="EMBL/GenBank/DDBJ databases">
        <title>Colwellia ponticola sp. nov., isolated from seawater.</title>
        <authorList>
            <person name="Yoon J.-H."/>
        </authorList>
    </citation>
    <scope>NUCLEOTIDE SEQUENCE [LARGE SCALE GENOMIC DNA]</scope>
    <source>
        <strain evidence="25 26">OISW-25</strain>
    </source>
</reference>
<comment type="catalytic activity">
    <reaction evidence="14">
        <text>(9Z)-octadecenoyl-CoA + H2O = (9Z)-octadecenoate + CoA + H(+)</text>
        <dbReference type="Rhea" id="RHEA:40139"/>
        <dbReference type="ChEBI" id="CHEBI:15377"/>
        <dbReference type="ChEBI" id="CHEBI:15378"/>
        <dbReference type="ChEBI" id="CHEBI:30823"/>
        <dbReference type="ChEBI" id="CHEBI:57287"/>
        <dbReference type="ChEBI" id="CHEBI:57387"/>
    </reaction>
    <physiologicalReaction direction="left-to-right" evidence="14">
        <dbReference type="Rhea" id="RHEA:40140"/>
    </physiologicalReaction>
</comment>
<evidence type="ECO:0000256" key="23">
    <source>
        <dbReference type="ARBA" id="ARBA00048180"/>
    </source>
</evidence>
<keyword evidence="8" id="KW-0276">Fatty acid metabolism</keyword>
<evidence type="ECO:0000256" key="3">
    <source>
        <dbReference type="ARBA" id="ARBA00004632"/>
    </source>
</evidence>
<keyword evidence="26" id="KW-1185">Reference proteome</keyword>
<keyword evidence="5" id="KW-0963">Cytoplasm</keyword>
<evidence type="ECO:0000256" key="17">
    <source>
        <dbReference type="ARBA" id="ARBA00040123"/>
    </source>
</evidence>
<dbReference type="GO" id="GO:0005737">
    <property type="term" value="C:cytoplasm"/>
    <property type="evidence" value="ECO:0007669"/>
    <property type="project" value="UniProtKB-SubCell"/>
</dbReference>
<dbReference type="Proteomes" id="UP000307702">
    <property type="component" value="Unassembled WGS sequence"/>
</dbReference>
<dbReference type="AlphaFoldDB" id="A0A8H2JMR7"/>
<comment type="catalytic activity">
    <reaction evidence="20">
        <text>hexadecanoyl-CoA + H2O = hexadecanoate + CoA + H(+)</text>
        <dbReference type="Rhea" id="RHEA:16645"/>
        <dbReference type="ChEBI" id="CHEBI:7896"/>
        <dbReference type="ChEBI" id="CHEBI:15377"/>
        <dbReference type="ChEBI" id="CHEBI:15378"/>
        <dbReference type="ChEBI" id="CHEBI:57287"/>
        <dbReference type="ChEBI" id="CHEBI:57379"/>
        <dbReference type="EC" id="3.1.2.2"/>
    </reaction>
    <physiologicalReaction direction="left-to-right" evidence="20">
        <dbReference type="Rhea" id="RHEA:16646"/>
    </physiologicalReaction>
</comment>
<evidence type="ECO:0000256" key="13">
    <source>
        <dbReference type="ARBA" id="ARBA00035852"/>
    </source>
</evidence>
<gene>
    <name evidence="25" type="ORF">FCS21_05900</name>
</gene>
<evidence type="ECO:0000256" key="14">
    <source>
        <dbReference type="ARBA" id="ARBA00037002"/>
    </source>
</evidence>
<evidence type="ECO:0000256" key="12">
    <source>
        <dbReference type="ARBA" id="ARBA00023273"/>
    </source>
</evidence>
<evidence type="ECO:0000256" key="2">
    <source>
        <dbReference type="ARBA" id="ARBA00004496"/>
    </source>
</evidence>
<keyword evidence="4" id="KW-1003">Cell membrane</keyword>
<dbReference type="Gene3D" id="3.10.129.10">
    <property type="entry name" value="Hotdog Thioesterase"/>
    <property type="match status" value="1"/>
</dbReference>
<evidence type="ECO:0000256" key="8">
    <source>
        <dbReference type="ARBA" id="ARBA00022832"/>
    </source>
</evidence>
<dbReference type="GO" id="GO:0016020">
    <property type="term" value="C:membrane"/>
    <property type="evidence" value="ECO:0007669"/>
    <property type="project" value="UniProtKB-SubCell"/>
</dbReference>
<keyword evidence="12" id="KW-0966">Cell projection</keyword>
<comment type="catalytic activity">
    <reaction evidence="22">
        <text>dodecanoyl-CoA + H2O = dodecanoate + CoA + H(+)</text>
        <dbReference type="Rhea" id="RHEA:30135"/>
        <dbReference type="ChEBI" id="CHEBI:15377"/>
        <dbReference type="ChEBI" id="CHEBI:15378"/>
        <dbReference type="ChEBI" id="CHEBI:18262"/>
        <dbReference type="ChEBI" id="CHEBI:57287"/>
        <dbReference type="ChEBI" id="CHEBI:57375"/>
    </reaction>
    <physiologicalReaction direction="left-to-right" evidence="22">
        <dbReference type="Rhea" id="RHEA:30136"/>
    </physiologicalReaction>
</comment>
<keyword evidence="9" id="KW-0809">Transit peptide</keyword>
<evidence type="ECO:0000313" key="25">
    <source>
        <dbReference type="EMBL" id="TMM46487.1"/>
    </source>
</evidence>
<evidence type="ECO:0000313" key="26">
    <source>
        <dbReference type="Proteomes" id="UP000307702"/>
    </source>
</evidence>
<comment type="catalytic activity">
    <reaction evidence="19">
        <text>octanoyl-CoA + H2O = octanoate + CoA + H(+)</text>
        <dbReference type="Rhea" id="RHEA:30143"/>
        <dbReference type="ChEBI" id="CHEBI:15377"/>
        <dbReference type="ChEBI" id="CHEBI:15378"/>
        <dbReference type="ChEBI" id="CHEBI:25646"/>
        <dbReference type="ChEBI" id="CHEBI:57287"/>
        <dbReference type="ChEBI" id="CHEBI:57386"/>
    </reaction>
    <physiologicalReaction direction="left-to-right" evidence="19">
        <dbReference type="Rhea" id="RHEA:30144"/>
    </physiologicalReaction>
</comment>
<evidence type="ECO:0000256" key="20">
    <source>
        <dbReference type="ARBA" id="ARBA00047734"/>
    </source>
</evidence>
<evidence type="ECO:0000256" key="18">
    <source>
        <dbReference type="ARBA" id="ARBA00043210"/>
    </source>
</evidence>
<keyword evidence="10" id="KW-0443">Lipid metabolism</keyword>
<evidence type="ECO:0000256" key="21">
    <source>
        <dbReference type="ARBA" id="ARBA00047969"/>
    </source>
</evidence>
<evidence type="ECO:0000259" key="24">
    <source>
        <dbReference type="Pfam" id="PF03061"/>
    </source>
</evidence>
<accession>A0A8H2JMR7</accession>
<dbReference type="GO" id="GO:0016790">
    <property type="term" value="F:thiolester hydrolase activity"/>
    <property type="evidence" value="ECO:0007669"/>
    <property type="project" value="UniProtKB-ARBA"/>
</dbReference>
<proteinExistence type="inferred from homology"/>
<comment type="caution">
    <text evidence="25">The sequence shown here is derived from an EMBL/GenBank/DDBJ whole genome shotgun (WGS) entry which is preliminary data.</text>
</comment>
<evidence type="ECO:0000256" key="15">
    <source>
        <dbReference type="ARBA" id="ARBA00038456"/>
    </source>
</evidence>
<dbReference type="CDD" id="cd03443">
    <property type="entry name" value="PaaI_thioesterase"/>
    <property type="match status" value="1"/>
</dbReference>
<comment type="similarity">
    <text evidence="15">Belongs to the THEM4/THEM5 thioesterase family.</text>
</comment>
<evidence type="ECO:0000256" key="5">
    <source>
        <dbReference type="ARBA" id="ARBA00022490"/>
    </source>
</evidence>
<evidence type="ECO:0000256" key="22">
    <source>
        <dbReference type="ARBA" id="ARBA00048074"/>
    </source>
</evidence>
<dbReference type="RefSeq" id="WP_138621374.1">
    <property type="nucleotide sequence ID" value="NZ_SZVP01000003.1"/>
</dbReference>
<keyword evidence="7" id="KW-0378">Hydrolase</keyword>
<evidence type="ECO:0000256" key="6">
    <source>
        <dbReference type="ARBA" id="ARBA00022703"/>
    </source>
</evidence>
<dbReference type="Pfam" id="PF03061">
    <property type="entry name" value="4HBT"/>
    <property type="match status" value="1"/>
</dbReference>
<comment type="subcellular location">
    <subcellularLocation>
        <location evidence="3">Cell projection</location>
        <location evidence="3">Ruffle membrane</location>
    </subcellularLocation>
    <subcellularLocation>
        <location evidence="2">Cytoplasm</location>
    </subcellularLocation>
    <subcellularLocation>
        <location evidence="1">Membrane</location>
        <topology evidence="1">Peripheral membrane protein</topology>
    </subcellularLocation>
</comment>
<evidence type="ECO:0000256" key="10">
    <source>
        <dbReference type="ARBA" id="ARBA00023098"/>
    </source>
</evidence>
<dbReference type="InterPro" id="IPR052365">
    <property type="entry name" value="THEM4/THEM5_acyl-CoA_thioest"/>
</dbReference>
<protein>
    <recommendedName>
        <fullName evidence="17">Acyl-coenzyme A thioesterase THEM4</fullName>
        <ecNumber evidence="16">3.1.2.2</ecNumber>
    </recommendedName>
    <alternativeName>
        <fullName evidence="18">Thioesterase superfamily member 4</fullName>
    </alternativeName>
</protein>
<evidence type="ECO:0000256" key="4">
    <source>
        <dbReference type="ARBA" id="ARBA00022475"/>
    </source>
</evidence>
<name>A0A8H2JMR7_9GAMM</name>
<dbReference type="OrthoDB" id="5242242at2"/>
<keyword evidence="6" id="KW-0053">Apoptosis</keyword>
<evidence type="ECO:0000256" key="1">
    <source>
        <dbReference type="ARBA" id="ARBA00004170"/>
    </source>
</evidence>